<comment type="cofactor">
    <cofactor evidence="4">
        <name>Zn(2+)</name>
        <dbReference type="ChEBI" id="CHEBI:29105"/>
    </cofactor>
</comment>
<evidence type="ECO:0000256" key="3">
    <source>
        <dbReference type="ARBA" id="ARBA00023002"/>
    </source>
</evidence>
<dbReference type="SMART" id="SM00829">
    <property type="entry name" value="PKS_ER"/>
    <property type="match status" value="1"/>
</dbReference>
<dbReference type="PROSITE" id="PS00059">
    <property type="entry name" value="ADH_ZINC"/>
    <property type="match status" value="1"/>
</dbReference>
<dbReference type="Proteomes" id="UP000214746">
    <property type="component" value="Unassembled WGS sequence"/>
</dbReference>
<protein>
    <submittedName>
        <fullName evidence="6">L-iditol 2-dehydrogenase</fullName>
    </submittedName>
</protein>
<dbReference type="SUPFAM" id="SSF51735">
    <property type="entry name" value="NAD(P)-binding Rossmann-fold domains"/>
    <property type="match status" value="1"/>
</dbReference>
<gene>
    <name evidence="6" type="ORF">CBW46_004390</name>
</gene>
<dbReference type="InterPro" id="IPR020843">
    <property type="entry name" value="ER"/>
</dbReference>
<evidence type="ECO:0000259" key="5">
    <source>
        <dbReference type="SMART" id="SM00829"/>
    </source>
</evidence>
<dbReference type="InterPro" id="IPR002328">
    <property type="entry name" value="ADH_Zn_CS"/>
</dbReference>
<dbReference type="GO" id="GO:0008270">
    <property type="term" value="F:zinc ion binding"/>
    <property type="evidence" value="ECO:0007669"/>
    <property type="project" value="InterPro"/>
</dbReference>
<keyword evidence="3" id="KW-0560">Oxidoreductase</keyword>
<dbReference type="SUPFAM" id="SSF50129">
    <property type="entry name" value="GroES-like"/>
    <property type="match status" value="1"/>
</dbReference>
<comment type="similarity">
    <text evidence="4">Belongs to the zinc-containing alcohol dehydrogenase family.</text>
</comment>
<proteinExistence type="inferred from homology"/>
<name>A0A2W1NV78_PAEXE</name>
<sequence>MKIAQLTEQRSFIIEDLPTPTPGPRQILIRVNMCGICTGELHVWDEAQLSHVYPLSLGHEVAGVVEAVGSAVTEFAAGDRVAAINQRAGFAEHCVVDADHAAVLPDNLETGAALGEPIACAVNAARRIRPGFQDTIVIVGCGCMGLLLIQCLKAQGPKKVIAVDLREEAAAQALKYGADAALLVGHDHLQTKILELNGGQEPDILVEATGFQAGLTLCGELVKVRGKLVIYGYHQGPPRLVNMQLWNWKGLDVINAHERDPLVYAAGMKIGLDLLASGKLRTDELITHRFSLDQINDAFRLSCQKPAGYIKSVIIM</sequence>
<dbReference type="EMBL" id="NHRJ02000002">
    <property type="protein sequence ID" value="PZE21666.1"/>
    <property type="molecule type" value="Genomic_DNA"/>
</dbReference>
<organism evidence="6 7">
    <name type="scientific">Paenibacillus xerothermodurans</name>
    <dbReference type="NCBI Taxonomy" id="1977292"/>
    <lineage>
        <taxon>Bacteria</taxon>
        <taxon>Bacillati</taxon>
        <taxon>Bacillota</taxon>
        <taxon>Bacilli</taxon>
        <taxon>Bacillales</taxon>
        <taxon>Paenibacillaceae</taxon>
        <taxon>Paenibacillus</taxon>
    </lineage>
</organism>
<dbReference type="PANTHER" id="PTHR43401:SF2">
    <property type="entry name" value="L-THREONINE 3-DEHYDROGENASE"/>
    <property type="match status" value="1"/>
</dbReference>
<dbReference type="OrthoDB" id="9770238at2"/>
<feature type="domain" description="Enoyl reductase (ER)" evidence="5">
    <location>
        <begin position="9"/>
        <end position="314"/>
    </location>
</feature>
<dbReference type="Gene3D" id="3.40.50.720">
    <property type="entry name" value="NAD(P)-binding Rossmann-like Domain"/>
    <property type="match status" value="1"/>
</dbReference>
<dbReference type="InterPro" id="IPR013154">
    <property type="entry name" value="ADH-like_N"/>
</dbReference>
<dbReference type="InterPro" id="IPR050129">
    <property type="entry name" value="Zn_alcohol_dh"/>
</dbReference>
<dbReference type="InterPro" id="IPR036291">
    <property type="entry name" value="NAD(P)-bd_dom_sf"/>
</dbReference>
<keyword evidence="7" id="KW-1185">Reference proteome</keyword>
<dbReference type="PANTHER" id="PTHR43401">
    <property type="entry name" value="L-THREONINE 3-DEHYDROGENASE"/>
    <property type="match status" value="1"/>
</dbReference>
<dbReference type="InterPro" id="IPR011032">
    <property type="entry name" value="GroES-like_sf"/>
</dbReference>
<evidence type="ECO:0000313" key="7">
    <source>
        <dbReference type="Proteomes" id="UP000214746"/>
    </source>
</evidence>
<evidence type="ECO:0000256" key="2">
    <source>
        <dbReference type="ARBA" id="ARBA00022833"/>
    </source>
</evidence>
<dbReference type="AlphaFoldDB" id="A0A2W1NV78"/>
<dbReference type="RefSeq" id="WP_089198808.1">
    <property type="nucleotide sequence ID" value="NZ_NHRJ02000002.1"/>
</dbReference>
<dbReference type="Gene3D" id="3.90.180.10">
    <property type="entry name" value="Medium-chain alcohol dehydrogenases, catalytic domain"/>
    <property type="match status" value="2"/>
</dbReference>
<dbReference type="InterPro" id="IPR013149">
    <property type="entry name" value="ADH-like_C"/>
</dbReference>
<comment type="caution">
    <text evidence="6">The sequence shown here is derived from an EMBL/GenBank/DDBJ whole genome shotgun (WGS) entry which is preliminary data.</text>
</comment>
<evidence type="ECO:0000256" key="1">
    <source>
        <dbReference type="ARBA" id="ARBA00022723"/>
    </source>
</evidence>
<evidence type="ECO:0000313" key="6">
    <source>
        <dbReference type="EMBL" id="PZE21666.1"/>
    </source>
</evidence>
<dbReference type="Pfam" id="PF00107">
    <property type="entry name" value="ADH_zinc_N"/>
    <property type="match status" value="1"/>
</dbReference>
<dbReference type="Pfam" id="PF08240">
    <property type="entry name" value="ADH_N"/>
    <property type="match status" value="1"/>
</dbReference>
<dbReference type="GO" id="GO:0016491">
    <property type="term" value="F:oxidoreductase activity"/>
    <property type="evidence" value="ECO:0007669"/>
    <property type="project" value="UniProtKB-KW"/>
</dbReference>
<evidence type="ECO:0000256" key="4">
    <source>
        <dbReference type="RuleBase" id="RU361277"/>
    </source>
</evidence>
<accession>A0A2W1NV78</accession>
<keyword evidence="2 4" id="KW-0862">Zinc</keyword>
<reference evidence="6" key="1">
    <citation type="submission" date="2018-06" db="EMBL/GenBank/DDBJ databases">
        <title>Paenibacillus xerothermodurans sp. nov. an extremely dry heat resistant spore forming bacterium isolated from the soil of Cape Canaveral, Florida.</title>
        <authorList>
            <person name="Seuylemezian A."/>
            <person name="Kaur N."/>
            <person name="Patil P."/>
            <person name="Patil P."/>
            <person name="Mayilraj S."/>
            <person name="Vaishampayan P."/>
        </authorList>
    </citation>
    <scope>NUCLEOTIDE SEQUENCE [LARGE SCALE GENOMIC DNA]</scope>
    <source>
        <strain evidence="6">ATCC 27380</strain>
    </source>
</reference>
<keyword evidence="1 4" id="KW-0479">Metal-binding</keyword>